<sequence>MSLTVRRALTDRSGATAIEYALLASLIAVAAIGGFQAAGVSVSDMMSGVSTKVSAALTN</sequence>
<protein>
    <recommendedName>
        <fullName evidence="6">Pilus assembly protein</fullName>
    </recommendedName>
</protein>
<gene>
    <name evidence="2" type="ORF">NS226_09975</name>
    <name evidence="3" type="ORF">NS365_02220</name>
</gene>
<dbReference type="EMBL" id="LDPZ01000020">
    <property type="protein sequence ID" value="KTQ95831.1"/>
    <property type="molecule type" value="Genomic_DNA"/>
</dbReference>
<dbReference type="Proteomes" id="UP000078529">
    <property type="component" value="Unassembled WGS sequence"/>
</dbReference>
<feature type="transmembrane region" description="Helical" evidence="1">
    <location>
        <begin position="20"/>
        <end position="42"/>
    </location>
</feature>
<keyword evidence="1" id="KW-0812">Transmembrane</keyword>
<evidence type="ECO:0000313" key="2">
    <source>
        <dbReference type="EMBL" id="KTQ95831.1"/>
    </source>
</evidence>
<dbReference type="STRING" id="401562.NS365_02220"/>
<keyword evidence="5" id="KW-1185">Reference proteome</keyword>
<dbReference type="PATRIC" id="fig|401562.3.peg.1468"/>
<keyword evidence="1" id="KW-1133">Transmembrane helix</keyword>
<dbReference type="InterPro" id="IPR007047">
    <property type="entry name" value="Flp_Fap"/>
</dbReference>
<accession>A0A175R8Z8</accession>
<organism evidence="2 4">
    <name type="scientific">Aureimonas ureilytica</name>
    <dbReference type="NCBI Taxonomy" id="401562"/>
    <lineage>
        <taxon>Bacteria</taxon>
        <taxon>Pseudomonadati</taxon>
        <taxon>Pseudomonadota</taxon>
        <taxon>Alphaproteobacteria</taxon>
        <taxon>Hyphomicrobiales</taxon>
        <taxon>Aurantimonadaceae</taxon>
        <taxon>Aureimonas</taxon>
    </lineage>
</organism>
<evidence type="ECO:0000313" key="5">
    <source>
        <dbReference type="Proteomes" id="UP000078529"/>
    </source>
</evidence>
<dbReference type="EMBL" id="LDQA01000007">
    <property type="protein sequence ID" value="KTR08056.1"/>
    <property type="molecule type" value="Genomic_DNA"/>
</dbReference>
<comment type="caution">
    <text evidence="2">The sequence shown here is derived from an EMBL/GenBank/DDBJ whole genome shotgun (WGS) entry which is preliminary data.</text>
</comment>
<reference evidence="4 5" key="1">
    <citation type="journal article" date="2016" name="Front. Microbiol.">
        <title>Genomic Resource of Rice Seed Associated Bacteria.</title>
        <authorList>
            <person name="Midha S."/>
            <person name="Bansal K."/>
            <person name="Sharma S."/>
            <person name="Kumar N."/>
            <person name="Patil P.P."/>
            <person name="Chaudhry V."/>
            <person name="Patil P.B."/>
        </authorList>
    </citation>
    <scope>NUCLEOTIDE SEQUENCE [LARGE SCALE GENOMIC DNA]</scope>
    <source>
        <strain evidence="2 4">NS226</strain>
        <strain evidence="3 5">NS365</strain>
    </source>
</reference>
<dbReference type="Proteomes" id="UP000078272">
    <property type="component" value="Unassembled WGS sequence"/>
</dbReference>
<dbReference type="AlphaFoldDB" id="A0A175R8Z8"/>
<evidence type="ECO:0000313" key="4">
    <source>
        <dbReference type="Proteomes" id="UP000078272"/>
    </source>
</evidence>
<dbReference type="Pfam" id="PF04964">
    <property type="entry name" value="Flp_Fap"/>
    <property type="match status" value="1"/>
</dbReference>
<proteinExistence type="predicted"/>
<evidence type="ECO:0000313" key="3">
    <source>
        <dbReference type="EMBL" id="KTR08056.1"/>
    </source>
</evidence>
<evidence type="ECO:0000256" key="1">
    <source>
        <dbReference type="SAM" id="Phobius"/>
    </source>
</evidence>
<keyword evidence="1" id="KW-0472">Membrane</keyword>
<evidence type="ECO:0008006" key="6">
    <source>
        <dbReference type="Google" id="ProtNLM"/>
    </source>
</evidence>
<name>A0A175R8Z8_9HYPH</name>